<evidence type="ECO:0000313" key="1">
    <source>
        <dbReference type="EMBL" id="SEP85131.1"/>
    </source>
</evidence>
<dbReference type="EMBL" id="FOFU01000001">
    <property type="protein sequence ID" value="SEP85131.1"/>
    <property type="molecule type" value="Genomic_DNA"/>
</dbReference>
<reference evidence="1 2" key="1">
    <citation type="submission" date="2016-10" db="EMBL/GenBank/DDBJ databases">
        <authorList>
            <person name="de Groot N.N."/>
        </authorList>
    </citation>
    <scope>NUCLEOTIDE SEQUENCE [LARGE SCALE GENOMIC DNA]</scope>
    <source>
        <strain evidence="1 2">B25</strain>
    </source>
</reference>
<evidence type="ECO:0008006" key="3">
    <source>
        <dbReference type="Google" id="ProtNLM"/>
    </source>
</evidence>
<sequence length="227" mass="26511">MAEKILSCFIDEAGDFGDFESHSPFYIVSVIAHEQSDSIQADIDGLEKYLTSLGYPHHAIHTAPLIRREGAYELVQVEERQKLFNLLFRFARKIPIRFFTALVRKSECADSDVLEAKITKEIKNKLEACMDYWHTFDKIIIYYDNGQKPLKRILNVLFNTMFANVEVRKVSPVDYKLFQVADLICTLDHINAKIEIGQFSNSEAEFFSNRQNFKKNFWRKLNSQRIQ</sequence>
<dbReference type="AlphaFoldDB" id="A0A1H9B8V8"/>
<dbReference type="InterPro" id="IPR024524">
    <property type="entry name" value="DUF3800"/>
</dbReference>
<name>A0A1H9B8V8_9SPIR</name>
<gene>
    <name evidence="1" type="ORF">SAMN04487977_101611</name>
</gene>
<organism evidence="1 2">
    <name type="scientific">Treponema bryantii</name>
    <dbReference type="NCBI Taxonomy" id="163"/>
    <lineage>
        <taxon>Bacteria</taxon>
        <taxon>Pseudomonadati</taxon>
        <taxon>Spirochaetota</taxon>
        <taxon>Spirochaetia</taxon>
        <taxon>Spirochaetales</taxon>
        <taxon>Treponemataceae</taxon>
        <taxon>Treponema</taxon>
    </lineage>
</organism>
<dbReference type="Pfam" id="PF12686">
    <property type="entry name" value="DUF3800"/>
    <property type="match status" value="1"/>
</dbReference>
<protein>
    <recommendedName>
        <fullName evidence="3">DUF3800 domain-containing protein</fullName>
    </recommendedName>
</protein>
<proteinExistence type="predicted"/>
<accession>A0A1H9B8V8</accession>
<evidence type="ECO:0000313" key="2">
    <source>
        <dbReference type="Proteomes" id="UP000182360"/>
    </source>
</evidence>
<dbReference type="Proteomes" id="UP000182360">
    <property type="component" value="Unassembled WGS sequence"/>
</dbReference>
<dbReference type="OrthoDB" id="1998596at2"/>
<dbReference type="RefSeq" id="WP_074640755.1">
    <property type="nucleotide sequence ID" value="NZ_FOFU01000001.1"/>
</dbReference>
<keyword evidence="2" id="KW-1185">Reference proteome</keyword>